<evidence type="ECO:0000256" key="1">
    <source>
        <dbReference type="SAM" id="SignalP"/>
    </source>
</evidence>
<evidence type="ECO:0000313" key="3">
    <source>
        <dbReference type="Proteomes" id="UP001177023"/>
    </source>
</evidence>
<organism evidence="2 3">
    <name type="scientific">Mesorhabditis spiculigera</name>
    <dbReference type="NCBI Taxonomy" id="96644"/>
    <lineage>
        <taxon>Eukaryota</taxon>
        <taxon>Metazoa</taxon>
        <taxon>Ecdysozoa</taxon>
        <taxon>Nematoda</taxon>
        <taxon>Chromadorea</taxon>
        <taxon>Rhabditida</taxon>
        <taxon>Rhabditina</taxon>
        <taxon>Rhabditomorpha</taxon>
        <taxon>Rhabditoidea</taxon>
        <taxon>Rhabditidae</taxon>
        <taxon>Mesorhabditinae</taxon>
        <taxon>Mesorhabditis</taxon>
    </lineage>
</organism>
<proteinExistence type="predicted"/>
<keyword evidence="3" id="KW-1185">Reference proteome</keyword>
<feature type="signal peptide" evidence="1">
    <location>
        <begin position="1"/>
        <end position="17"/>
    </location>
</feature>
<gene>
    <name evidence="2" type="ORF">MSPICULIGERA_LOCUS1242</name>
</gene>
<feature type="non-terminal residue" evidence="2">
    <location>
        <position position="1"/>
    </location>
</feature>
<accession>A0AA36FP78</accession>
<protein>
    <submittedName>
        <fullName evidence="2">Uncharacterized protein</fullName>
    </submittedName>
</protein>
<comment type="caution">
    <text evidence="2">The sequence shown here is derived from an EMBL/GenBank/DDBJ whole genome shotgun (WGS) entry which is preliminary data.</text>
</comment>
<evidence type="ECO:0000313" key="2">
    <source>
        <dbReference type="EMBL" id="CAJ0559353.1"/>
    </source>
</evidence>
<dbReference type="AlphaFoldDB" id="A0AA36FP78"/>
<name>A0AA36FP78_9BILA</name>
<sequence>MLRIALLALAAVAGTYAKPAPPAGVYNINDFINVTLGTLDVRKFKAPEFFPKELYDEFTPGFKTFLEAFDTDEVRAVKKIWEYLKTSTDPRDK</sequence>
<dbReference type="EMBL" id="CATQJA010000336">
    <property type="protein sequence ID" value="CAJ0559353.1"/>
    <property type="molecule type" value="Genomic_DNA"/>
</dbReference>
<dbReference type="Proteomes" id="UP001177023">
    <property type="component" value="Unassembled WGS sequence"/>
</dbReference>
<feature type="chain" id="PRO_5041443898" evidence="1">
    <location>
        <begin position="18"/>
        <end position="93"/>
    </location>
</feature>
<reference evidence="2" key="1">
    <citation type="submission" date="2023-06" db="EMBL/GenBank/DDBJ databases">
        <authorList>
            <person name="Delattre M."/>
        </authorList>
    </citation>
    <scope>NUCLEOTIDE SEQUENCE</scope>
    <source>
        <strain evidence="2">AF72</strain>
    </source>
</reference>
<keyword evidence="1" id="KW-0732">Signal</keyword>